<dbReference type="InterPro" id="IPR002018">
    <property type="entry name" value="CarbesteraseB"/>
</dbReference>
<dbReference type="Gene3D" id="3.40.50.1820">
    <property type="entry name" value="alpha/beta hydrolase"/>
    <property type="match status" value="1"/>
</dbReference>
<evidence type="ECO:0000313" key="8">
    <source>
        <dbReference type="EMBL" id="ARN17870.1"/>
    </source>
</evidence>
<evidence type="ECO:0000256" key="1">
    <source>
        <dbReference type="ARBA" id="ARBA00005964"/>
    </source>
</evidence>
<organism evidence="8">
    <name type="scientific">Cephus cinctus</name>
    <name type="common">Wheat stem sawfly</name>
    <dbReference type="NCBI Taxonomy" id="211228"/>
    <lineage>
        <taxon>Eukaryota</taxon>
        <taxon>Metazoa</taxon>
        <taxon>Ecdysozoa</taxon>
        <taxon>Arthropoda</taxon>
        <taxon>Hexapoda</taxon>
        <taxon>Insecta</taxon>
        <taxon>Pterygota</taxon>
        <taxon>Neoptera</taxon>
        <taxon>Endopterygota</taxon>
        <taxon>Hymenoptera</taxon>
        <taxon>Cephoidea</taxon>
        <taxon>Cephidae</taxon>
        <taxon>Cephus</taxon>
    </lineage>
</organism>
<evidence type="ECO:0000259" key="7">
    <source>
        <dbReference type="Pfam" id="PF00135"/>
    </source>
</evidence>
<comment type="similarity">
    <text evidence="1 6">Belongs to the type-B carboxylesterase/lipase family.</text>
</comment>
<dbReference type="InterPro" id="IPR029058">
    <property type="entry name" value="AB_hydrolase_fold"/>
</dbReference>
<dbReference type="PROSITE" id="PS00122">
    <property type="entry name" value="CARBOXYLESTERASE_B_1"/>
    <property type="match status" value="1"/>
</dbReference>
<dbReference type="EC" id="3.1.1.-" evidence="6"/>
<evidence type="ECO:0000256" key="3">
    <source>
        <dbReference type="ARBA" id="ARBA00022801"/>
    </source>
</evidence>
<dbReference type="SUPFAM" id="SSF53474">
    <property type="entry name" value="alpha/beta-Hydrolases"/>
    <property type="match status" value="1"/>
</dbReference>
<proteinExistence type="evidence at transcript level"/>
<dbReference type="Pfam" id="PF00135">
    <property type="entry name" value="COesterase"/>
    <property type="match status" value="1"/>
</dbReference>
<keyword evidence="2" id="KW-0719">Serine esterase</keyword>
<dbReference type="InterPro" id="IPR050309">
    <property type="entry name" value="Type-B_Carboxylest/Lipase"/>
</dbReference>
<reference evidence="8" key="1">
    <citation type="submission" date="2016-07" db="EMBL/GenBank/DDBJ databases">
        <title>Olfactory-related genes from the wheat stem sawfly, an agronomic pest and primitive hymenopteran.</title>
        <authorList>
            <person name="Gress J.C."/>
            <person name="Carey C.C."/>
            <person name="Dykgreve T.A."/>
            <person name="Walden K.O."/>
            <person name="Robertson H.M."/>
            <person name="Mazurie A."/>
            <person name="Wanner K.W."/>
        </authorList>
    </citation>
    <scope>NUCLEOTIDE SEQUENCE</scope>
</reference>
<dbReference type="EMBL" id="KX609463">
    <property type="protein sequence ID" value="ARN17870.1"/>
    <property type="molecule type" value="mRNA"/>
</dbReference>
<protein>
    <recommendedName>
        <fullName evidence="6">Carboxylic ester hydrolase</fullName>
        <ecNumber evidence="6">3.1.1.-</ecNumber>
    </recommendedName>
</protein>
<feature type="domain" description="Carboxylesterase type B" evidence="7">
    <location>
        <begin position="26"/>
        <end position="570"/>
    </location>
</feature>
<dbReference type="AlphaFoldDB" id="A0A1W6L1B7"/>
<feature type="signal peptide" evidence="6">
    <location>
        <begin position="1"/>
        <end position="24"/>
    </location>
</feature>
<keyword evidence="4" id="KW-1015">Disulfide bond</keyword>
<evidence type="ECO:0000256" key="5">
    <source>
        <dbReference type="ARBA" id="ARBA00023180"/>
    </source>
</evidence>
<dbReference type="PANTHER" id="PTHR11559">
    <property type="entry name" value="CARBOXYLESTERASE"/>
    <property type="match status" value="1"/>
</dbReference>
<keyword evidence="3 6" id="KW-0378">Hydrolase</keyword>
<evidence type="ECO:0000256" key="2">
    <source>
        <dbReference type="ARBA" id="ARBA00022487"/>
    </source>
</evidence>
<keyword evidence="6" id="KW-0732">Signal</keyword>
<sequence length="595" mass="66676">MILKMIQASILAILLACLTCLVTAGPRVKIRNGTLEGTIMKSRRGVEFAAFRGIPYALPPLGELRFEPPRPAASWSGLRSAKEDAGICTQRNIYTHQKEVVGVEDCLYLNVYTLELPPLEDGDNTLWNRPSYPVMIWFHGGGWVTGAGHSEFYGPKFLLDHDVILVTVNFRLGPLGFLSYEDLILPGNQGMKDQAQSIRWVSENIAAFGGDPNRVTLFGESAGGVSVHYHMMSPLSKGTIALDLFHRGISQSGTALCFWGLTRPGLAKKQAQRLGRYLNCPNQDSKSLLSCLREKDAVDIIGTDKEFQEFDYCPMIPFRPVIEPDHPGAFLKEDPAVSLKAGRIADIPWMTGITSHEGALRVAGLLGLNDGELARKLNDDFMTIAPMSLLYRDKCPADRIENVTKSIREFYFGDRPIDQSTKFDLIDLYSDAWFSIAADNAVRDHLNVLASPVYYYYLAYRGSASFSSIFGDPKGEYGVCHADDLQYLFPVGEQLFKEFPLSVDDHKVVDIFTSLWYNFAKSGNPTPVLTKEIPIKWKPVRTLDLEYLHIGSPKELFMADNLIHERVKFWEKLGIVGVDDSQRHFMESSQLRDEL</sequence>
<accession>A0A1W6L1B7</accession>
<evidence type="ECO:0000256" key="4">
    <source>
        <dbReference type="ARBA" id="ARBA00023157"/>
    </source>
</evidence>
<dbReference type="InterPro" id="IPR019826">
    <property type="entry name" value="Carboxylesterase_B_AS"/>
</dbReference>
<evidence type="ECO:0000256" key="6">
    <source>
        <dbReference type="RuleBase" id="RU361235"/>
    </source>
</evidence>
<feature type="chain" id="PRO_5011812527" description="Carboxylic ester hydrolase" evidence="6">
    <location>
        <begin position="25"/>
        <end position="595"/>
    </location>
</feature>
<dbReference type="GO" id="GO:0052689">
    <property type="term" value="F:carboxylic ester hydrolase activity"/>
    <property type="evidence" value="ECO:0007669"/>
    <property type="project" value="UniProtKB-KW"/>
</dbReference>
<name>A0A1W6L1B7_CEPCN</name>
<gene>
    <name evidence="8" type="primary">CCE3</name>
</gene>
<keyword evidence="5" id="KW-0325">Glycoprotein</keyword>
<dbReference type="PROSITE" id="PS51257">
    <property type="entry name" value="PROKAR_LIPOPROTEIN"/>
    <property type="match status" value="1"/>
</dbReference>